<dbReference type="PANTHER" id="PTHR47055">
    <property type="entry name" value="DDE_TNP_1_7 DOMAIN-CONTAINING PROTEIN"/>
    <property type="match status" value="1"/>
</dbReference>
<evidence type="ECO:0000313" key="2">
    <source>
        <dbReference type="Proteomes" id="UP000801492"/>
    </source>
</evidence>
<evidence type="ECO:0000313" key="1">
    <source>
        <dbReference type="EMBL" id="KAF2902362.1"/>
    </source>
</evidence>
<protein>
    <recommendedName>
        <fullName evidence="3">PiggyBac transposable element-derived protein domain-containing protein</fullName>
    </recommendedName>
</protein>
<gene>
    <name evidence="1" type="ORF">ILUMI_03821</name>
</gene>
<keyword evidence="2" id="KW-1185">Reference proteome</keyword>
<evidence type="ECO:0008006" key="3">
    <source>
        <dbReference type="Google" id="ProtNLM"/>
    </source>
</evidence>
<proteinExistence type="predicted"/>
<dbReference type="Proteomes" id="UP000801492">
    <property type="component" value="Unassembled WGS sequence"/>
</dbReference>
<dbReference type="AlphaFoldDB" id="A0A8K0DFV1"/>
<dbReference type="PANTHER" id="PTHR47055:SF3">
    <property type="entry name" value="PHORBOL-ESTER_DAG-TYPE DOMAIN-CONTAINING PROTEIN"/>
    <property type="match status" value="1"/>
</dbReference>
<sequence length="211" mass="23757">MGELSFMNLPTRALFTILGPDISIQESLDIALGDEGTNPVEEIFIASPDEYSEDDDEGGDFNNLSRRQLLSDADVRTVYEKDTDATCIYPKSSDSRTWTVGDFTLSHMAGNSQRLNLLQYLKTNGYGGTGTLRENRLPRNCPLTPRKNLLKKDRDYYESTISTTDGVLITKWLDNSVVYIVTNISGTETVTSVKRYERHKPHGPKREPIQN</sequence>
<reference evidence="1" key="1">
    <citation type="submission" date="2019-08" db="EMBL/GenBank/DDBJ databases">
        <title>The genome of the North American firefly Photinus pyralis.</title>
        <authorList>
            <consortium name="Photinus pyralis genome working group"/>
            <person name="Fallon T.R."/>
            <person name="Sander Lower S.E."/>
            <person name="Weng J.-K."/>
        </authorList>
    </citation>
    <scope>NUCLEOTIDE SEQUENCE</scope>
    <source>
        <strain evidence="1">TRF0915ILg1</strain>
        <tissue evidence="1">Whole body</tissue>
    </source>
</reference>
<dbReference type="OrthoDB" id="6613190at2759"/>
<organism evidence="1 2">
    <name type="scientific">Ignelater luminosus</name>
    <name type="common">Cucubano</name>
    <name type="synonym">Pyrophorus luminosus</name>
    <dbReference type="NCBI Taxonomy" id="2038154"/>
    <lineage>
        <taxon>Eukaryota</taxon>
        <taxon>Metazoa</taxon>
        <taxon>Ecdysozoa</taxon>
        <taxon>Arthropoda</taxon>
        <taxon>Hexapoda</taxon>
        <taxon>Insecta</taxon>
        <taxon>Pterygota</taxon>
        <taxon>Neoptera</taxon>
        <taxon>Endopterygota</taxon>
        <taxon>Coleoptera</taxon>
        <taxon>Polyphaga</taxon>
        <taxon>Elateriformia</taxon>
        <taxon>Elateroidea</taxon>
        <taxon>Elateridae</taxon>
        <taxon>Agrypninae</taxon>
        <taxon>Pyrophorini</taxon>
        <taxon>Ignelater</taxon>
    </lineage>
</organism>
<dbReference type="GO" id="GO:0043565">
    <property type="term" value="F:sequence-specific DNA binding"/>
    <property type="evidence" value="ECO:0007669"/>
    <property type="project" value="TreeGrafter"/>
</dbReference>
<dbReference type="EMBL" id="VTPC01001323">
    <property type="protein sequence ID" value="KAF2902362.1"/>
    <property type="molecule type" value="Genomic_DNA"/>
</dbReference>
<name>A0A8K0DFV1_IGNLU</name>
<accession>A0A8K0DFV1</accession>
<dbReference type="InterPro" id="IPR052638">
    <property type="entry name" value="PiggyBac_TE-derived"/>
</dbReference>
<comment type="caution">
    <text evidence="1">The sequence shown here is derived from an EMBL/GenBank/DDBJ whole genome shotgun (WGS) entry which is preliminary data.</text>
</comment>